<dbReference type="AlphaFoldDB" id="A0AA37JJW1"/>
<dbReference type="EMBL" id="BQNJ01000001">
    <property type="protein sequence ID" value="GKH00126.1"/>
    <property type="molecule type" value="Genomic_DNA"/>
</dbReference>
<dbReference type="GeneID" id="93151033"/>
<protein>
    <submittedName>
        <fullName evidence="2">Uncharacterized protein</fullName>
    </submittedName>
</protein>
<evidence type="ECO:0000313" key="3">
    <source>
        <dbReference type="Proteomes" id="UP001055091"/>
    </source>
</evidence>
<name>A0AA37JJW1_9FIRM</name>
<feature type="region of interest" description="Disordered" evidence="1">
    <location>
        <begin position="1"/>
        <end position="24"/>
    </location>
</feature>
<evidence type="ECO:0000313" key="2">
    <source>
        <dbReference type="EMBL" id="GKH00126.1"/>
    </source>
</evidence>
<organism evidence="2 3">
    <name type="scientific">Hungatella hathewayi</name>
    <dbReference type="NCBI Taxonomy" id="154046"/>
    <lineage>
        <taxon>Bacteria</taxon>
        <taxon>Bacillati</taxon>
        <taxon>Bacillota</taxon>
        <taxon>Clostridia</taxon>
        <taxon>Lachnospirales</taxon>
        <taxon>Lachnospiraceae</taxon>
        <taxon>Hungatella</taxon>
    </lineage>
</organism>
<proteinExistence type="predicted"/>
<comment type="caution">
    <text evidence="2">The sequence shown here is derived from an EMBL/GenBank/DDBJ whole genome shotgun (WGS) entry which is preliminary data.</text>
</comment>
<reference evidence="2" key="1">
    <citation type="submission" date="2022-01" db="EMBL/GenBank/DDBJ databases">
        <title>Novel bile acid biosynthetic pathways are enriched in the microbiome of centenarians.</title>
        <authorList>
            <person name="Sato Y."/>
            <person name="Atarashi K."/>
            <person name="Plichta R.D."/>
            <person name="Arai Y."/>
            <person name="Sasajima S."/>
            <person name="Kearney M.S."/>
            <person name="Suda W."/>
            <person name="Takeshita K."/>
            <person name="Sasaki T."/>
            <person name="Okamoto S."/>
            <person name="Skelly N.A."/>
            <person name="Okamura Y."/>
            <person name="Vlamakis H."/>
            <person name="Li Y."/>
            <person name="Tanoue T."/>
            <person name="Takei H."/>
            <person name="Nittono H."/>
            <person name="Narushima S."/>
            <person name="Irie J."/>
            <person name="Itoh H."/>
            <person name="Moriya K."/>
            <person name="Sugiura Y."/>
            <person name="Suematsu M."/>
            <person name="Moritoki N."/>
            <person name="Shibata S."/>
            <person name="Littman R.D."/>
            <person name="Fischbach A.M."/>
            <person name="Uwamino Y."/>
            <person name="Inoue T."/>
            <person name="Honda A."/>
            <person name="Hattori M."/>
            <person name="Murai T."/>
            <person name="Xavier J.R."/>
            <person name="Hirose N."/>
            <person name="Honda K."/>
        </authorList>
    </citation>
    <scope>NUCLEOTIDE SEQUENCE</scope>
    <source>
        <strain evidence="2">CE91-St55</strain>
    </source>
</reference>
<gene>
    <name evidence="2" type="ORF">CE91St55_21070</name>
</gene>
<accession>A0AA37JJW1</accession>
<evidence type="ECO:0000256" key="1">
    <source>
        <dbReference type="SAM" id="MobiDB-lite"/>
    </source>
</evidence>
<sequence>MIISSERHCKASSDHHNRRPMRERPTLERMNIPIAALLKSPSVRDAVHSICRTQCVNDRFLAGAAVTFRQLSLLSSDTRIPGETLKLIFEFLAEEDRKHPVFLEERYPYLKQSSWSLNMSEISYMKVSAERQGEYLFSIRAIQKEVDPVSEQPYLMLFPEYSGERSGCSNGEGERKEESIKVSFDDEYHMQEFMKNIILNGRAELFRRPALQK</sequence>
<dbReference type="Proteomes" id="UP001055091">
    <property type="component" value="Unassembled WGS sequence"/>
</dbReference>
<dbReference type="RefSeq" id="WP_242664024.1">
    <property type="nucleotide sequence ID" value="NZ_BQNJ01000001.1"/>
</dbReference>